<evidence type="ECO:0000259" key="2">
    <source>
        <dbReference type="Pfam" id="PF01823"/>
    </source>
</evidence>
<keyword evidence="4" id="KW-1185">Reference proteome</keyword>
<feature type="non-terminal residue" evidence="3">
    <location>
        <position position="1"/>
    </location>
</feature>
<dbReference type="EMBL" id="CP111015">
    <property type="protein sequence ID" value="WAR01430.1"/>
    <property type="molecule type" value="Genomic_DNA"/>
</dbReference>
<sequence>TTTTKAHSHATNGHTSTTASDQSTTIPTSITHVPTASTTPIPAASTTPLPTTSTSLKRNTTTPYPTTTTTMPTPTTTMTPKPTTTTATTTPIPTTPSTEAPSTPYQYWLMAANVTGTPLQYVGIGYNLLTGNPELSPDTGMLLDRRILEEAKIVSERRVTPPAPPAAEVRPRFSCMGGNALRPEGNFTVSRNFAADVCRLPIVFNPNNVTEYMQFLDNWGTSVIMSADLGTKTLERYSQSLSGLAMEILE</sequence>
<organism evidence="3 4">
    <name type="scientific">Mya arenaria</name>
    <name type="common">Soft-shell clam</name>
    <dbReference type="NCBI Taxonomy" id="6604"/>
    <lineage>
        <taxon>Eukaryota</taxon>
        <taxon>Metazoa</taxon>
        <taxon>Spiralia</taxon>
        <taxon>Lophotrochozoa</taxon>
        <taxon>Mollusca</taxon>
        <taxon>Bivalvia</taxon>
        <taxon>Autobranchia</taxon>
        <taxon>Heteroconchia</taxon>
        <taxon>Euheterodonta</taxon>
        <taxon>Imparidentia</taxon>
        <taxon>Neoheterodontei</taxon>
        <taxon>Myida</taxon>
        <taxon>Myoidea</taxon>
        <taxon>Myidae</taxon>
        <taxon>Mya</taxon>
    </lineage>
</organism>
<dbReference type="InterPro" id="IPR020864">
    <property type="entry name" value="MACPF"/>
</dbReference>
<feature type="non-terminal residue" evidence="3">
    <location>
        <position position="250"/>
    </location>
</feature>
<reference evidence="3" key="1">
    <citation type="submission" date="2022-11" db="EMBL/GenBank/DDBJ databases">
        <title>Centuries of genome instability and evolution in soft-shell clam transmissible cancer (bioRxiv).</title>
        <authorList>
            <person name="Hart S.F.M."/>
            <person name="Yonemitsu M.A."/>
            <person name="Giersch R.M."/>
            <person name="Beal B.F."/>
            <person name="Arriagada G."/>
            <person name="Davis B.W."/>
            <person name="Ostrander E.A."/>
            <person name="Goff S.P."/>
            <person name="Metzger M.J."/>
        </authorList>
    </citation>
    <scope>NUCLEOTIDE SEQUENCE</scope>
    <source>
        <strain evidence="3">MELC-2E11</strain>
        <tissue evidence="3">Siphon/mantle</tissue>
    </source>
</reference>
<evidence type="ECO:0000313" key="3">
    <source>
        <dbReference type="EMBL" id="WAR01430.1"/>
    </source>
</evidence>
<feature type="region of interest" description="Disordered" evidence="1">
    <location>
        <begin position="1"/>
        <end position="102"/>
    </location>
</feature>
<dbReference type="Proteomes" id="UP001164746">
    <property type="component" value="Chromosome 4"/>
</dbReference>
<evidence type="ECO:0000313" key="4">
    <source>
        <dbReference type="Proteomes" id="UP001164746"/>
    </source>
</evidence>
<protein>
    <recommendedName>
        <fullName evidence="2">MACPF domain-containing protein</fullName>
    </recommendedName>
</protein>
<proteinExistence type="predicted"/>
<feature type="compositionally biased region" description="Polar residues" evidence="1">
    <location>
        <begin position="1"/>
        <end position="32"/>
    </location>
</feature>
<accession>A0ABY7DUN4</accession>
<name>A0ABY7DUN4_MYAAR</name>
<feature type="compositionally biased region" description="Low complexity" evidence="1">
    <location>
        <begin position="34"/>
        <end position="102"/>
    </location>
</feature>
<feature type="domain" description="MACPF" evidence="2">
    <location>
        <begin position="185"/>
        <end position="237"/>
    </location>
</feature>
<gene>
    <name evidence="3" type="ORF">MAR_007988</name>
</gene>
<evidence type="ECO:0000256" key="1">
    <source>
        <dbReference type="SAM" id="MobiDB-lite"/>
    </source>
</evidence>
<dbReference type="Pfam" id="PF01823">
    <property type="entry name" value="MACPF"/>
    <property type="match status" value="1"/>
</dbReference>